<dbReference type="InterPro" id="IPR044245">
    <property type="entry name" value="Spartan"/>
</dbReference>
<dbReference type="PANTHER" id="PTHR21220:SF0">
    <property type="entry name" value="DNA-DEPENDENT METALLOPROTEASE SPRTN"/>
    <property type="match status" value="1"/>
</dbReference>
<proteinExistence type="predicted"/>
<evidence type="ECO:0000313" key="2">
    <source>
        <dbReference type="EMBL" id="NPD91845.1"/>
    </source>
</evidence>
<sequence length="216" mass="25130">MSFEITVGYMLQEFNRFNAMYFDGCLPVPVLKIGKARSALGTFSCRRKKTWLLGGTRLCDCVIRLSSAYRMTEKDYQNVLLHEMIHYYIAYKRIKDTSPHGEVFRKEMERINSFGWRITVRGKAGSLDLKNMGHNDKFLVLALKLKDGKCMITVVNPKYYKTIEMQIRRIGLPWHGWYVGYDAYFEGFSVVRTLRGRRVSGSLMCEKLSGLTEYEP</sequence>
<dbReference type="Proteomes" id="UP000714420">
    <property type="component" value="Unassembled WGS sequence"/>
</dbReference>
<organism evidence="2 3">
    <name type="scientific">Xylanibacter muris</name>
    <dbReference type="NCBI Taxonomy" id="2736290"/>
    <lineage>
        <taxon>Bacteria</taxon>
        <taxon>Pseudomonadati</taxon>
        <taxon>Bacteroidota</taxon>
        <taxon>Bacteroidia</taxon>
        <taxon>Bacteroidales</taxon>
        <taxon>Prevotellaceae</taxon>
        <taxon>Xylanibacter</taxon>
    </lineage>
</organism>
<feature type="domain" description="SprT-like" evidence="1">
    <location>
        <begin position="14"/>
        <end position="114"/>
    </location>
</feature>
<evidence type="ECO:0000259" key="1">
    <source>
        <dbReference type="Pfam" id="PF10263"/>
    </source>
</evidence>
<dbReference type="EMBL" id="JABKKF010000004">
    <property type="protein sequence ID" value="NPD91845.1"/>
    <property type="molecule type" value="Genomic_DNA"/>
</dbReference>
<accession>A0ABX2AM48</accession>
<dbReference type="PANTHER" id="PTHR21220">
    <property type="entry name" value="DNA-DEPENDENT METALLOPROTEASE SPRTN"/>
    <property type="match status" value="1"/>
</dbReference>
<evidence type="ECO:0000313" key="3">
    <source>
        <dbReference type="Proteomes" id="UP000714420"/>
    </source>
</evidence>
<gene>
    <name evidence="2" type="ORF">HPS56_05680</name>
</gene>
<dbReference type="Pfam" id="PF10263">
    <property type="entry name" value="SprT-like"/>
    <property type="match status" value="1"/>
</dbReference>
<name>A0ABX2AM48_9BACT</name>
<reference evidence="2 3" key="1">
    <citation type="submission" date="2020-05" db="EMBL/GenBank/DDBJ databases">
        <title>Distinct polysaccharide utilization as determinants for interspecies competition between intestinal Prevotella spp.</title>
        <authorList>
            <person name="Galvez E.J.C."/>
            <person name="Iljazovic A."/>
            <person name="Strowig T."/>
        </authorList>
    </citation>
    <scope>NUCLEOTIDE SEQUENCE [LARGE SCALE GENOMIC DNA]</scope>
    <source>
        <strain evidence="2 3">PMUR</strain>
    </source>
</reference>
<keyword evidence="3" id="KW-1185">Reference proteome</keyword>
<dbReference type="RefSeq" id="WP_172275195.1">
    <property type="nucleotide sequence ID" value="NZ_CASGMU010000003.1"/>
</dbReference>
<protein>
    <submittedName>
        <fullName evidence="2">SprT domain-containing protein</fullName>
    </submittedName>
</protein>
<comment type="caution">
    <text evidence="2">The sequence shown here is derived from an EMBL/GenBank/DDBJ whole genome shotgun (WGS) entry which is preliminary data.</text>
</comment>
<dbReference type="InterPro" id="IPR006640">
    <property type="entry name" value="SprT-like_domain"/>
</dbReference>